<feature type="signal peptide" evidence="3">
    <location>
        <begin position="1"/>
        <end position="24"/>
    </location>
</feature>
<dbReference type="AlphaFoldDB" id="A0A2T5JB59"/>
<feature type="chain" id="PRO_5015394794" evidence="3">
    <location>
        <begin position="25"/>
        <end position="261"/>
    </location>
</feature>
<comment type="caution">
    <text evidence="5">The sequence shown here is derived from an EMBL/GenBank/DDBJ whole genome shotgun (WGS) entry which is preliminary data.</text>
</comment>
<proteinExistence type="predicted"/>
<dbReference type="PROSITE" id="PS51677">
    <property type="entry name" value="NODB"/>
    <property type="match status" value="1"/>
</dbReference>
<reference evidence="5 6" key="1">
    <citation type="submission" date="2018-04" db="EMBL/GenBank/DDBJ databases">
        <title>Genomic Encyclopedia of Archaeal and Bacterial Type Strains, Phase II (KMG-II): from individual species to whole genera.</title>
        <authorList>
            <person name="Goeker M."/>
        </authorList>
    </citation>
    <scope>NUCLEOTIDE SEQUENCE [LARGE SCALE GENOMIC DNA]</scope>
    <source>
        <strain evidence="5 6">DSM 26809</strain>
    </source>
</reference>
<feature type="domain" description="NodB homology" evidence="4">
    <location>
        <begin position="34"/>
        <end position="261"/>
    </location>
</feature>
<name>A0A2T5JB59_9SPHI</name>
<dbReference type="PANTHER" id="PTHR34216:SF3">
    <property type="entry name" value="POLY-BETA-1,6-N-ACETYL-D-GLUCOSAMINE N-DEACETYLASE"/>
    <property type="match status" value="1"/>
</dbReference>
<organism evidence="5 6">
    <name type="scientific">Mucilaginibacter yixingensis</name>
    <dbReference type="NCBI Taxonomy" id="1295612"/>
    <lineage>
        <taxon>Bacteria</taxon>
        <taxon>Pseudomonadati</taxon>
        <taxon>Bacteroidota</taxon>
        <taxon>Sphingobacteriia</taxon>
        <taxon>Sphingobacteriales</taxon>
        <taxon>Sphingobacteriaceae</taxon>
        <taxon>Mucilaginibacter</taxon>
    </lineage>
</organism>
<dbReference type="Pfam" id="PF01522">
    <property type="entry name" value="Polysacc_deac_1"/>
    <property type="match status" value="1"/>
</dbReference>
<dbReference type="RefSeq" id="WP_107828281.1">
    <property type="nucleotide sequence ID" value="NZ_CP160205.1"/>
</dbReference>
<dbReference type="OrthoDB" id="9795554at2"/>
<dbReference type="GO" id="GO:0005975">
    <property type="term" value="P:carbohydrate metabolic process"/>
    <property type="evidence" value="ECO:0007669"/>
    <property type="project" value="InterPro"/>
</dbReference>
<evidence type="ECO:0000256" key="1">
    <source>
        <dbReference type="ARBA" id="ARBA00004613"/>
    </source>
</evidence>
<protein>
    <submittedName>
        <fullName evidence="5">Peptidoglycan/xylan/chitin deacetylase (PgdA/CDA1 family)</fullName>
    </submittedName>
</protein>
<dbReference type="InterPro" id="IPR011330">
    <property type="entry name" value="Glyco_hydro/deAcase_b/a-brl"/>
</dbReference>
<dbReference type="Gene3D" id="3.20.20.370">
    <property type="entry name" value="Glycoside hydrolase/deacetylase"/>
    <property type="match status" value="2"/>
</dbReference>
<evidence type="ECO:0000313" key="6">
    <source>
        <dbReference type="Proteomes" id="UP000244168"/>
    </source>
</evidence>
<sequence>MAKYKISNFLKVLLLPLLPLLASAQVIKKPIPDKLVVLTFDDAVVSHATYVAPLLKKYGFGATFYVCEFGGTPNFSDKTKYMTWEQIAGLNKMGFEVGNHTWHHTHVNKLSKEKLTAELEYIEQKCAEYHIPKPVTFAYPGYDTGRVALQVLREKGYRFARAGWDRLYQPEKDHPFLVPGYTTHTEKKDDIYTLINGAKNGNVAVLTIHGVPDDAHPWVTTSPAVFEELLNYLKTNHYKVIAMRDLEKYINVDALLTPKTQ</sequence>
<keyword evidence="2 3" id="KW-0732">Signal</keyword>
<dbReference type="PANTHER" id="PTHR34216">
    <property type="match status" value="1"/>
</dbReference>
<dbReference type="SUPFAM" id="SSF88713">
    <property type="entry name" value="Glycoside hydrolase/deacetylase"/>
    <property type="match status" value="1"/>
</dbReference>
<dbReference type="GO" id="GO:0016810">
    <property type="term" value="F:hydrolase activity, acting on carbon-nitrogen (but not peptide) bonds"/>
    <property type="evidence" value="ECO:0007669"/>
    <property type="project" value="InterPro"/>
</dbReference>
<dbReference type="EMBL" id="QAOQ01000003">
    <property type="protein sequence ID" value="PTQ98094.1"/>
    <property type="molecule type" value="Genomic_DNA"/>
</dbReference>
<gene>
    <name evidence="5" type="ORF">C8P68_103254</name>
</gene>
<keyword evidence="6" id="KW-1185">Reference proteome</keyword>
<evidence type="ECO:0000313" key="5">
    <source>
        <dbReference type="EMBL" id="PTQ98094.1"/>
    </source>
</evidence>
<evidence type="ECO:0000256" key="3">
    <source>
        <dbReference type="SAM" id="SignalP"/>
    </source>
</evidence>
<dbReference type="InterPro" id="IPR051398">
    <property type="entry name" value="Polysacch_Deacetylase"/>
</dbReference>
<dbReference type="CDD" id="cd10918">
    <property type="entry name" value="CE4_NodB_like_5s_6s"/>
    <property type="match status" value="1"/>
</dbReference>
<dbReference type="GO" id="GO:0005576">
    <property type="term" value="C:extracellular region"/>
    <property type="evidence" value="ECO:0007669"/>
    <property type="project" value="UniProtKB-SubCell"/>
</dbReference>
<comment type="subcellular location">
    <subcellularLocation>
        <location evidence="1">Secreted</location>
    </subcellularLocation>
</comment>
<evidence type="ECO:0000259" key="4">
    <source>
        <dbReference type="PROSITE" id="PS51677"/>
    </source>
</evidence>
<evidence type="ECO:0000256" key="2">
    <source>
        <dbReference type="ARBA" id="ARBA00022729"/>
    </source>
</evidence>
<accession>A0A2T5JB59</accession>
<dbReference type="InterPro" id="IPR002509">
    <property type="entry name" value="NODB_dom"/>
</dbReference>
<dbReference type="Proteomes" id="UP000244168">
    <property type="component" value="Unassembled WGS sequence"/>
</dbReference>